<dbReference type="PROSITE" id="PS51257">
    <property type="entry name" value="PROKAR_LIPOPROTEIN"/>
    <property type="match status" value="1"/>
</dbReference>
<accession>A0ABR7WR36</accession>
<dbReference type="EMBL" id="JACWMY010000006">
    <property type="protein sequence ID" value="MBD1364775.1"/>
    <property type="molecule type" value="Genomic_DNA"/>
</dbReference>
<dbReference type="Gene3D" id="2.90.10.10">
    <property type="entry name" value="Bulb-type lectin domain"/>
    <property type="match status" value="1"/>
</dbReference>
<dbReference type="Proteomes" id="UP000606600">
    <property type="component" value="Unassembled WGS sequence"/>
</dbReference>
<dbReference type="InterPro" id="IPR001480">
    <property type="entry name" value="Bulb-type_lectin_dom"/>
</dbReference>
<gene>
    <name evidence="2" type="ORF">IDJ77_13220</name>
</gene>
<evidence type="ECO:0000313" key="3">
    <source>
        <dbReference type="Proteomes" id="UP000606600"/>
    </source>
</evidence>
<reference evidence="2 3" key="1">
    <citation type="submission" date="2020-09" db="EMBL/GenBank/DDBJ databases">
        <title>Novel species of Mucilaginibacter isolated from a glacier on the Tibetan Plateau.</title>
        <authorList>
            <person name="Liu Q."/>
            <person name="Xin Y.-H."/>
        </authorList>
    </citation>
    <scope>NUCLEOTIDE SEQUENCE [LARGE SCALE GENOMIC DNA]</scope>
    <source>
        <strain evidence="2 3">ZT4R22</strain>
    </source>
</reference>
<protein>
    <recommendedName>
        <fullName evidence="1">Bulb-type lectin domain-containing protein</fullName>
    </recommendedName>
</protein>
<dbReference type="SMART" id="SM00108">
    <property type="entry name" value="B_lectin"/>
    <property type="match status" value="1"/>
</dbReference>
<comment type="caution">
    <text evidence="2">The sequence shown here is derived from an EMBL/GenBank/DDBJ whole genome shotgun (WGS) entry which is preliminary data.</text>
</comment>
<dbReference type="InterPro" id="IPR036426">
    <property type="entry name" value="Bulb-type_lectin_dom_sf"/>
</dbReference>
<sequence length="238" mass="26093">MKHTLFFIGLFLILGCSKNQGPTRVDNTAEQKVNPAQTINTANDTITADSAATQIQAERRKTLNSISCQLSKIGNVNAYAPSYYTVIGTFPSSDAIPSTQIPKGIWYSGDYNFNNQTDGNLVVYKTSTGKVLWASNKYTTAATHLQLQSDLNLVVYQGNTAIFESQTYYFKCGSQNPRNTRLILTNQGSLQIIADGFQNSTVVLGDTRTEGGVQSPNYGSFFKLYTANPGPGVYPFQY</sequence>
<keyword evidence="3" id="KW-1185">Reference proteome</keyword>
<dbReference type="RefSeq" id="WP_191189436.1">
    <property type="nucleotide sequence ID" value="NZ_JACWMY010000006.1"/>
</dbReference>
<evidence type="ECO:0000313" key="2">
    <source>
        <dbReference type="EMBL" id="MBD1364775.1"/>
    </source>
</evidence>
<organism evidence="2 3">
    <name type="scientific">Mucilaginibacter pankratovii</name>
    <dbReference type="NCBI Taxonomy" id="2772110"/>
    <lineage>
        <taxon>Bacteria</taxon>
        <taxon>Pseudomonadati</taxon>
        <taxon>Bacteroidota</taxon>
        <taxon>Sphingobacteriia</taxon>
        <taxon>Sphingobacteriales</taxon>
        <taxon>Sphingobacteriaceae</taxon>
        <taxon>Mucilaginibacter</taxon>
    </lineage>
</organism>
<evidence type="ECO:0000259" key="1">
    <source>
        <dbReference type="SMART" id="SM00108"/>
    </source>
</evidence>
<proteinExistence type="predicted"/>
<name>A0ABR7WR36_9SPHI</name>
<feature type="domain" description="Bulb-type lectin" evidence="1">
    <location>
        <begin position="82"/>
        <end position="204"/>
    </location>
</feature>
<dbReference type="SUPFAM" id="SSF51110">
    <property type="entry name" value="alpha-D-mannose-specific plant lectins"/>
    <property type="match status" value="1"/>
</dbReference>